<dbReference type="InterPro" id="IPR004119">
    <property type="entry name" value="EcKL"/>
</dbReference>
<organism evidence="2 3">
    <name type="scientific">Marisediminitalea aggregata</name>
    <dbReference type="NCBI Taxonomy" id="634436"/>
    <lineage>
        <taxon>Bacteria</taxon>
        <taxon>Pseudomonadati</taxon>
        <taxon>Pseudomonadota</taxon>
        <taxon>Gammaproteobacteria</taxon>
        <taxon>Alteromonadales</taxon>
        <taxon>Alteromonadaceae</taxon>
        <taxon>Marisediminitalea</taxon>
    </lineage>
</organism>
<sequence>MNTHSDLLPHDIMQWLLTVTDDPELTQFSLVQPLWSNFGKLIRCFSPRRQAPLIVKWICQPEEFNHPRGWNSQTSQLRKWQSYAVEREYYRAYAKPHQYAVPQLIAQQQIGDSQVLVLSDLDDEGFPLRPAYLTLKQCEPVLQWLAAFHAEHLNTPADALWERGSYWHLATRQDEWHAMESGPLKDAAAALDSALRNCPFQTLIHGDAKLANFCFSRDLTRVAAVDFQYVGGGIGVQDVTYFLGSALSDEDLLNHTPAFLNTYFEALSKRLSAHYDKQTIETLCDTWRNLYNVASADFHRFLSGWSPSHAKINESLQYHTRLALAQIA</sequence>
<dbReference type="PANTHER" id="PTHR11012:SF30">
    <property type="entry name" value="PROTEIN KINASE-LIKE DOMAIN-CONTAINING"/>
    <property type="match status" value="1"/>
</dbReference>
<proteinExistence type="predicted"/>
<dbReference type="RefSeq" id="WP_084526696.1">
    <property type="nucleotide sequence ID" value="NZ_FQWD01000006.1"/>
</dbReference>
<gene>
    <name evidence="2" type="ORF">SAMN05216361_3793</name>
</gene>
<reference evidence="3" key="1">
    <citation type="submission" date="2016-11" db="EMBL/GenBank/DDBJ databases">
        <authorList>
            <person name="Varghese N."/>
            <person name="Submissions S."/>
        </authorList>
    </citation>
    <scope>NUCLEOTIDE SEQUENCE [LARGE SCALE GENOMIC DNA]</scope>
    <source>
        <strain evidence="3">CGMCC 1.8995</strain>
    </source>
</reference>
<evidence type="ECO:0000259" key="1">
    <source>
        <dbReference type="SMART" id="SM00587"/>
    </source>
</evidence>
<dbReference type="AlphaFoldDB" id="A0A1M5Q9J9"/>
<keyword evidence="3" id="KW-1185">Reference proteome</keyword>
<dbReference type="InterPro" id="IPR015897">
    <property type="entry name" value="CHK_kinase-like"/>
</dbReference>
<dbReference type="Gene3D" id="3.90.1200.10">
    <property type="match status" value="1"/>
</dbReference>
<keyword evidence="2" id="KW-0808">Transferase</keyword>
<evidence type="ECO:0000313" key="2">
    <source>
        <dbReference type="EMBL" id="SHH10590.1"/>
    </source>
</evidence>
<feature type="domain" description="CHK kinase-like" evidence="1">
    <location>
        <begin position="116"/>
        <end position="273"/>
    </location>
</feature>
<dbReference type="SUPFAM" id="SSF56112">
    <property type="entry name" value="Protein kinase-like (PK-like)"/>
    <property type="match status" value="1"/>
</dbReference>
<dbReference type="GO" id="GO:0016301">
    <property type="term" value="F:kinase activity"/>
    <property type="evidence" value="ECO:0007669"/>
    <property type="project" value="UniProtKB-KW"/>
</dbReference>
<dbReference type="STRING" id="634436.SAMN05216361_3793"/>
<dbReference type="PANTHER" id="PTHR11012">
    <property type="entry name" value="PROTEIN KINASE-LIKE DOMAIN-CONTAINING"/>
    <property type="match status" value="1"/>
</dbReference>
<keyword evidence="2" id="KW-0418">Kinase</keyword>
<dbReference type="OrthoDB" id="9769860at2"/>
<dbReference type="Pfam" id="PF02958">
    <property type="entry name" value="EcKL"/>
    <property type="match status" value="1"/>
</dbReference>
<dbReference type="Proteomes" id="UP000184520">
    <property type="component" value="Unassembled WGS sequence"/>
</dbReference>
<accession>A0A1M5Q9J9</accession>
<name>A0A1M5Q9J9_9ALTE</name>
<dbReference type="InterPro" id="IPR011009">
    <property type="entry name" value="Kinase-like_dom_sf"/>
</dbReference>
<protein>
    <submittedName>
        <fullName evidence="2">Ecdysteroid kinase</fullName>
    </submittedName>
</protein>
<evidence type="ECO:0000313" key="3">
    <source>
        <dbReference type="Proteomes" id="UP000184520"/>
    </source>
</evidence>
<dbReference type="EMBL" id="FQWD01000006">
    <property type="protein sequence ID" value="SHH10590.1"/>
    <property type="molecule type" value="Genomic_DNA"/>
</dbReference>
<dbReference type="SMART" id="SM00587">
    <property type="entry name" value="CHK"/>
    <property type="match status" value="1"/>
</dbReference>